<feature type="domain" description="DNA/RNA non-specific endonuclease/pyrophosphatase/phosphodiesterase" evidence="1">
    <location>
        <begin position="7"/>
        <end position="122"/>
    </location>
</feature>
<dbReference type="KEGG" id="aten:116308455"/>
<protein>
    <submittedName>
        <fullName evidence="3">Endonuclease domain-containing 1 protein-like</fullName>
    </submittedName>
</protein>
<dbReference type="InterPro" id="IPR001604">
    <property type="entry name" value="Endo_G_ENPP1-like_dom"/>
</dbReference>
<evidence type="ECO:0000313" key="3">
    <source>
        <dbReference type="RefSeq" id="XP_031574734.1"/>
    </source>
</evidence>
<organism evidence="2 3">
    <name type="scientific">Actinia tenebrosa</name>
    <name type="common">Australian red waratah sea anemone</name>
    <dbReference type="NCBI Taxonomy" id="6105"/>
    <lineage>
        <taxon>Eukaryota</taxon>
        <taxon>Metazoa</taxon>
        <taxon>Cnidaria</taxon>
        <taxon>Anthozoa</taxon>
        <taxon>Hexacorallia</taxon>
        <taxon>Actiniaria</taxon>
        <taxon>Actiniidae</taxon>
        <taxon>Actinia</taxon>
    </lineage>
</organism>
<dbReference type="GO" id="GO:0046872">
    <property type="term" value="F:metal ion binding"/>
    <property type="evidence" value="ECO:0007669"/>
    <property type="project" value="InterPro"/>
</dbReference>
<dbReference type="GeneID" id="116308455"/>
<evidence type="ECO:0000313" key="2">
    <source>
        <dbReference type="Proteomes" id="UP000515163"/>
    </source>
</evidence>
<dbReference type="AlphaFoldDB" id="A0A6P8J4Z9"/>
<keyword evidence="2" id="KW-1185">Reference proteome</keyword>
<dbReference type="GO" id="GO:0016787">
    <property type="term" value="F:hydrolase activity"/>
    <property type="evidence" value="ECO:0007669"/>
    <property type="project" value="InterPro"/>
</dbReference>
<dbReference type="RefSeq" id="XP_031574734.1">
    <property type="nucleotide sequence ID" value="XM_031718874.1"/>
</dbReference>
<accession>A0A6P8J4Z9</accession>
<proteinExistence type="predicted"/>
<dbReference type="InterPro" id="IPR044929">
    <property type="entry name" value="DNA/RNA_non-sp_Endonuclease_sf"/>
</dbReference>
<dbReference type="InterPro" id="IPR039015">
    <property type="entry name" value="ENDOD1"/>
</dbReference>
<dbReference type="SUPFAM" id="SSF54060">
    <property type="entry name" value="His-Me finger endonucleases"/>
    <property type="match status" value="1"/>
</dbReference>
<dbReference type="OrthoDB" id="5967827at2759"/>
<dbReference type="Pfam" id="PF01223">
    <property type="entry name" value="Endonuclease_NS"/>
    <property type="match status" value="1"/>
</dbReference>
<evidence type="ECO:0000259" key="1">
    <source>
        <dbReference type="Pfam" id="PF01223"/>
    </source>
</evidence>
<sequence length="200" mass="22058">MYKDNTQNIQKGHLVPASTYSFDCIYMVSTFKYTNAVPQYKSFNEGPWKVYEDRVRLFAASVCYPAGGDLYLLTGTSEAVLTAHGFPKQPDPLTYFPHNNPTRWDNIVIPNSMWTAGCCILRNGGIVGGFAAIGNNVQVNSEMHQKKVAELQDILATGIGGVGATINLFPGNEGCSKNLQQFRYEEGGTHPGWTKVIKLK</sequence>
<dbReference type="InterPro" id="IPR044925">
    <property type="entry name" value="His-Me_finger_sf"/>
</dbReference>
<dbReference type="PANTHER" id="PTHR21472:SF7">
    <property type="entry name" value="ENDONUCLEASE G, MITOCHONDRIAL-LIKE ISOFORM X2"/>
    <property type="match status" value="1"/>
</dbReference>
<dbReference type="GO" id="GO:0003676">
    <property type="term" value="F:nucleic acid binding"/>
    <property type="evidence" value="ECO:0007669"/>
    <property type="project" value="InterPro"/>
</dbReference>
<gene>
    <name evidence="3" type="primary">LOC116308455</name>
</gene>
<dbReference type="Proteomes" id="UP000515163">
    <property type="component" value="Unplaced"/>
</dbReference>
<dbReference type="Gene3D" id="3.40.570.10">
    <property type="entry name" value="Extracellular Endonuclease, subunit A"/>
    <property type="match status" value="1"/>
</dbReference>
<name>A0A6P8J4Z9_ACTTE</name>
<dbReference type="InParanoid" id="A0A6P8J4Z9"/>
<reference evidence="3" key="1">
    <citation type="submission" date="2025-08" db="UniProtKB">
        <authorList>
            <consortium name="RefSeq"/>
        </authorList>
    </citation>
    <scope>IDENTIFICATION</scope>
    <source>
        <tissue evidence="3">Tentacle</tissue>
    </source>
</reference>
<dbReference type="PANTHER" id="PTHR21472">
    <property type="entry name" value="ENDONUCLEASE DOMAIN-CONTAINING 1 PROTEIN ENDOD1"/>
    <property type="match status" value="1"/>
</dbReference>